<organism evidence="1">
    <name type="scientific">marine sediment metagenome</name>
    <dbReference type="NCBI Taxonomy" id="412755"/>
    <lineage>
        <taxon>unclassified sequences</taxon>
        <taxon>metagenomes</taxon>
        <taxon>ecological metagenomes</taxon>
    </lineage>
</organism>
<evidence type="ECO:0000313" key="1">
    <source>
        <dbReference type="EMBL" id="KKK94212.1"/>
    </source>
</evidence>
<reference evidence="1" key="1">
    <citation type="journal article" date="2015" name="Nature">
        <title>Complex archaea that bridge the gap between prokaryotes and eukaryotes.</title>
        <authorList>
            <person name="Spang A."/>
            <person name="Saw J.H."/>
            <person name="Jorgensen S.L."/>
            <person name="Zaremba-Niedzwiedzka K."/>
            <person name="Martijn J."/>
            <person name="Lind A.E."/>
            <person name="van Eijk R."/>
            <person name="Schleper C."/>
            <person name="Guy L."/>
            <person name="Ettema T.J."/>
        </authorList>
    </citation>
    <scope>NUCLEOTIDE SEQUENCE</scope>
</reference>
<proteinExistence type="predicted"/>
<sequence length="133" mass="15929">MLRVNMWEGFANFFEGYIKEAKIIIGESLNLLDQLNDVRLKLKFKSSIRIIEFLINSYYGNYEEIINQFASISEETELLGEFELLFRCYMIIGHAYRSKEEFAKSMYSFTQATNKTFCLFFNIRPYCLLNRRY</sequence>
<dbReference type="AlphaFoldDB" id="A0A0F8ZK70"/>
<protein>
    <submittedName>
        <fullName evidence="1">Uncharacterized protein</fullName>
    </submittedName>
</protein>
<name>A0A0F8ZK70_9ZZZZ</name>
<comment type="caution">
    <text evidence="1">The sequence shown here is derived from an EMBL/GenBank/DDBJ whole genome shotgun (WGS) entry which is preliminary data.</text>
</comment>
<gene>
    <name evidence="1" type="ORF">LCGC14_2685100</name>
</gene>
<dbReference type="EMBL" id="LAZR01047439">
    <property type="protein sequence ID" value="KKK94212.1"/>
    <property type="molecule type" value="Genomic_DNA"/>
</dbReference>
<accession>A0A0F8ZK70</accession>